<dbReference type="EMBL" id="SRPO01000250">
    <property type="protein sequence ID" value="KAG5935571.1"/>
    <property type="molecule type" value="Genomic_DNA"/>
</dbReference>
<organism evidence="2 3">
    <name type="scientific">Claviceps pazoutovae</name>
    <dbReference type="NCBI Taxonomy" id="1649127"/>
    <lineage>
        <taxon>Eukaryota</taxon>
        <taxon>Fungi</taxon>
        <taxon>Dikarya</taxon>
        <taxon>Ascomycota</taxon>
        <taxon>Pezizomycotina</taxon>
        <taxon>Sordariomycetes</taxon>
        <taxon>Hypocreomycetidae</taxon>
        <taxon>Hypocreales</taxon>
        <taxon>Clavicipitaceae</taxon>
        <taxon>Claviceps</taxon>
    </lineage>
</organism>
<sequence>MAVLQVAVQSTQTPKVQLSTPHCCKASTESKRREVGPRLEQRRSAATLRVLRAGNIPPHLTNSQSNSARRSSPLESGNWSMVLAPASQEGEDSRGILFDFHNPLHTSFTLCGSTVYLSLEDNNKTIKMPSADALQPRLTPIESEICKSYGGWTKFMISMRLRPENSDDLEKGRVIIAAFAAEMEKDLEQEQKQKLQNNR</sequence>
<gene>
    <name evidence="2" type="ORF">E4U60_003096</name>
</gene>
<comment type="caution">
    <text evidence="2">The sequence shown here is derived from an EMBL/GenBank/DDBJ whole genome shotgun (WGS) entry which is preliminary data.</text>
</comment>
<feature type="region of interest" description="Disordered" evidence="1">
    <location>
        <begin position="53"/>
        <end position="75"/>
    </location>
</feature>
<evidence type="ECO:0000313" key="3">
    <source>
        <dbReference type="Proteomes" id="UP000706124"/>
    </source>
</evidence>
<dbReference type="AlphaFoldDB" id="A0A9P7SFF1"/>
<dbReference type="OrthoDB" id="4232400at2759"/>
<proteinExistence type="predicted"/>
<accession>A0A9P7SFF1</accession>
<keyword evidence="3" id="KW-1185">Reference proteome</keyword>
<reference evidence="2 3" key="1">
    <citation type="journal article" date="2020" name="bioRxiv">
        <title>Whole genome comparisons of ergot fungi reveals the divergence and evolution of species within the genus Claviceps are the result of varying mechanisms driving genome evolution and host range expansion.</title>
        <authorList>
            <person name="Wyka S.A."/>
            <person name="Mondo S.J."/>
            <person name="Liu M."/>
            <person name="Dettman J."/>
            <person name="Nalam V."/>
            <person name="Broders K.D."/>
        </authorList>
    </citation>
    <scope>NUCLEOTIDE SEQUENCE [LARGE SCALE GENOMIC DNA]</scope>
    <source>
        <strain evidence="2 3">CCC 1485</strain>
    </source>
</reference>
<feature type="compositionally biased region" description="Polar residues" evidence="1">
    <location>
        <begin position="60"/>
        <end position="75"/>
    </location>
</feature>
<evidence type="ECO:0000313" key="2">
    <source>
        <dbReference type="EMBL" id="KAG5935571.1"/>
    </source>
</evidence>
<name>A0A9P7SFF1_9HYPO</name>
<evidence type="ECO:0000256" key="1">
    <source>
        <dbReference type="SAM" id="MobiDB-lite"/>
    </source>
</evidence>
<dbReference type="Proteomes" id="UP000706124">
    <property type="component" value="Unassembled WGS sequence"/>
</dbReference>
<protein>
    <submittedName>
        <fullName evidence="2">Uncharacterized protein</fullName>
    </submittedName>
</protein>